<dbReference type="EMBL" id="CP036276">
    <property type="protein sequence ID" value="QDU45887.1"/>
    <property type="molecule type" value="Genomic_DNA"/>
</dbReference>
<feature type="compositionally biased region" description="Basic and acidic residues" evidence="1">
    <location>
        <begin position="72"/>
        <end position="82"/>
    </location>
</feature>
<keyword evidence="2" id="KW-0472">Membrane</keyword>
<proteinExistence type="predicted"/>
<keyword evidence="4" id="KW-1185">Reference proteome</keyword>
<organism evidence="3 4">
    <name type="scientific">Symmachiella dynata</name>
    <dbReference type="NCBI Taxonomy" id="2527995"/>
    <lineage>
        <taxon>Bacteria</taxon>
        <taxon>Pseudomonadati</taxon>
        <taxon>Planctomycetota</taxon>
        <taxon>Planctomycetia</taxon>
        <taxon>Planctomycetales</taxon>
        <taxon>Planctomycetaceae</taxon>
        <taxon>Symmachiella</taxon>
    </lineage>
</organism>
<name>A0A517ZTT6_9PLAN</name>
<evidence type="ECO:0000256" key="2">
    <source>
        <dbReference type="SAM" id="Phobius"/>
    </source>
</evidence>
<feature type="transmembrane region" description="Helical" evidence="2">
    <location>
        <begin position="44"/>
        <end position="61"/>
    </location>
</feature>
<evidence type="ECO:0008006" key="5">
    <source>
        <dbReference type="Google" id="ProtNLM"/>
    </source>
</evidence>
<dbReference type="AlphaFoldDB" id="A0A517ZTT6"/>
<dbReference type="KEGG" id="sdyn:Mal52_43840"/>
<evidence type="ECO:0000256" key="1">
    <source>
        <dbReference type="SAM" id="MobiDB-lite"/>
    </source>
</evidence>
<dbReference type="Proteomes" id="UP000319383">
    <property type="component" value="Chromosome"/>
</dbReference>
<evidence type="ECO:0000313" key="4">
    <source>
        <dbReference type="Proteomes" id="UP000319383"/>
    </source>
</evidence>
<accession>A0A517ZTT6</accession>
<keyword evidence="2" id="KW-0812">Transmembrane</keyword>
<protein>
    <recommendedName>
        <fullName evidence="5">Lipoprotein</fullName>
    </recommendedName>
</protein>
<gene>
    <name evidence="3" type="ORF">Mal52_43840</name>
</gene>
<reference evidence="3 4" key="1">
    <citation type="submission" date="2019-02" db="EMBL/GenBank/DDBJ databases">
        <title>Deep-cultivation of Planctomycetes and their phenomic and genomic characterization uncovers novel biology.</title>
        <authorList>
            <person name="Wiegand S."/>
            <person name="Jogler M."/>
            <person name="Boedeker C."/>
            <person name="Pinto D."/>
            <person name="Vollmers J."/>
            <person name="Rivas-Marin E."/>
            <person name="Kohn T."/>
            <person name="Peeters S.H."/>
            <person name="Heuer A."/>
            <person name="Rast P."/>
            <person name="Oberbeckmann S."/>
            <person name="Bunk B."/>
            <person name="Jeske O."/>
            <person name="Meyerdierks A."/>
            <person name="Storesund J.E."/>
            <person name="Kallscheuer N."/>
            <person name="Luecker S."/>
            <person name="Lage O.M."/>
            <person name="Pohl T."/>
            <person name="Merkel B.J."/>
            <person name="Hornburger P."/>
            <person name="Mueller R.-W."/>
            <person name="Bruemmer F."/>
            <person name="Labrenz M."/>
            <person name="Spormann A.M."/>
            <person name="Op den Camp H."/>
            <person name="Overmann J."/>
            <person name="Amann R."/>
            <person name="Jetten M.S.M."/>
            <person name="Mascher T."/>
            <person name="Medema M.H."/>
            <person name="Devos D.P."/>
            <person name="Kaster A.-K."/>
            <person name="Ovreas L."/>
            <person name="Rohde M."/>
            <person name="Galperin M.Y."/>
            <person name="Jogler C."/>
        </authorList>
    </citation>
    <scope>NUCLEOTIDE SEQUENCE [LARGE SCALE GENOMIC DNA]</scope>
    <source>
        <strain evidence="3 4">Mal52</strain>
    </source>
</reference>
<dbReference type="PROSITE" id="PS51257">
    <property type="entry name" value="PROKAR_LIPOPROTEIN"/>
    <property type="match status" value="1"/>
</dbReference>
<feature type="region of interest" description="Disordered" evidence="1">
    <location>
        <begin position="72"/>
        <end position="101"/>
    </location>
</feature>
<keyword evidence="2" id="KW-1133">Transmembrane helix</keyword>
<evidence type="ECO:0000313" key="3">
    <source>
        <dbReference type="EMBL" id="QDU45887.1"/>
    </source>
</evidence>
<sequence length="101" mass="11075">MSEKIWKIAKTTTMVSSCTLAGLLFTACLFPPSAENSPGVFRMFLAIAIINYVSICVMTMRRFAPAGWQDRCDGNGDEKTTPDKNALPAYPLSRRAGSRLP</sequence>